<keyword evidence="2" id="KW-1185">Reference proteome</keyword>
<dbReference type="AlphaFoldDB" id="A0AAD7RFY5"/>
<evidence type="ECO:0000313" key="2">
    <source>
        <dbReference type="Proteomes" id="UP001221898"/>
    </source>
</evidence>
<protein>
    <submittedName>
        <fullName evidence="1">Uncharacterized protein</fullName>
    </submittedName>
</protein>
<name>A0AAD7RFY5_9TELE</name>
<sequence>MYQEDHQFMKQVSKSAHLINGHYCISLPLRKEKVNIPNNHSTAEHLLKLMTSVEPKLNHMAGGLNLNPGLKSKEIEEAMKRVREAQSLISAAIEPGNKKDDN</sequence>
<dbReference type="EMBL" id="JAINUG010000299">
    <property type="protein sequence ID" value="KAJ8379185.1"/>
    <property type="molecule type" value="Genomic_DNA"/>
</dbReference>
<reference evidence="1" key="1">
    <citation type="journal article" date="2023" name="Science">
        <title>Genome structures resolve the early diversification of teleost fishes.</title>
        <authorList>
            <person name="Parey E."/>
            <person name="Louis A."/>
            <person name="Montfort J."/>
            <person name="Bouchez O."/>
            <person name="Roques C."/>
            <person name="Iampietro C."/>
            <person name="Lluch J."/>
            <person name="Castinel A."/>
            <person name="Donnadieu C."/>
            <person name="Desvignes T."/>
            <person name="Floi Bucao C."/>
            <person name="Jouanno E."/>
            <person name="Wen M."/>
            <person name="Mejri S."/>
            <person name="Dirks R."/>
            <person name="Jansen H."/>
            <person name="Henkel C."/>
            <person name="Chen W.J."/>
            <person name="Zahm M."/>
            <person name="Cabau C."/>
            <person name="Klopp C."/>
            <person name="Thompson A.W."/>
            <person name="Robinson-Rechavi M."/>
            <person name="Braasch I."/>
            <person name="Lecointre G."/>
            <person name="Bobe J."/>
            <person name="Postlethwait J.H."/>
            <person name="Berthelot C."/>
            <person name="Roest Crollius H."/>
            <person name="Guiguen Y."/>
        </authorList>
    </citation>
    <scope>NUCLEOTIDE SEQUENCE</scope>
    <source>
        <strain evidence="1">NC1722</strain>
    </source>
</reference>
<comment type="caution">
    <text evidence="1">The sequence shown here is derived from an EMBL/GenBank/DDBJ whole genome shotgun (WGS) entry which is preliminary data.</text>
</comment>
<organism evidence="1 2">
    <name type="scientific">Aldrovandia affinis</name>
    <dbReference type="NCBI Taxonomy" id="143900"/>
    <lineage>
        <taxon>Eukaryota</taxon>
        <taxon>Metazoa</taxon>
        <taxon>Chordata</taxon>
        <taxon>Craniata</taxon>
        <taxon>Vertebrata</taxon>
        <taxon>Euteleostomi</taxon>
        <taxon>Actinopterygii</taxon>
        <taxon>Neopterygii</taxon>
        <taxon>Teleostei</taxon>
        <taxon>Notacanthiformes</taxon>
        <taxon>Halosauridae</taxon>
        <taxon>Aldrovandia</taxon>
    </lineage>
</organism>
<proteinExistence type="predicted"/>
<dbReference type="Proteomes" id="UP001221898">
    <property type="component" value="Unassembled WGS sequence"/>
</dbReference>
<accession>A0AAD7RFY5</accession>
<gene>
    <name evidence="1" type="ORF">AAFF_G00222970</name>
</gene>
<evidence type="ECO:0000313" key="1">
    <source>
        <dbReference type="EMBL" id="KAJ8379185.1"/>
    </source>
</evidence>